<comment type="caution">
    <text evidence="2">The sequence shown here is derived from an EMBL/GenBank/DDBJ whole genome shotgun (WGS) entry which is preliminary data.</text>
</comment>
<evidence type="ECO:0000256" key="1">
    <source>
        <dbReference type="SAM" id="Phobius"/>
    </source>
</evidence>
<reference evidence="2 3" key="1">
    <citation type="journal article" date="2015" name="Antonie Van Leeuwenhoek">
        <title>Tamlana nanhaiensis sp. nov., isolated from surface seawater collected from the South China Sea.</title>
        <authorList>
            <person name="Liu X."/>
            <person name="Lai Q."/>
            <person name="Du Y."/>
            <person name="Li G."/>
            <person name="Sun F."/>
            <person name="Shao Z."/>
        </authorList>
    </citation>
    <scope>NUCLEOTIDE SEQUENCE [LARGE SCALE GENOMIC DNA]</scope>
    <source>
        <strain evidence="2 3">FHC16</strain>
    </source>
</reference>
<evidence type="ECO:0000313" key="2">
    <source>
        <dbReference type="EMBL" id="KJD31417.1"/>
    </source>
</evidence>
<proteinExistence type="predicted"/>
<keyword evidence="1" id="KW-0472">Membrane</keyword>
<keyword evidence="3" id="KW-1185">Reference proteome</keyword>
<accession>A0A0D7W0Q6</accession>
<keyword evidence="1" id="KW-0812">Transmembrane</keyword>
<dbReference type="AlphaFoldDB" id="A0A0D7W0Q6"/>
<dbReference type="Proteomes" id="UP000032361">
    <property type="component" value="Unassembled WGS sequence"/>
</dbReference>
<feature type="transmembrane region" description="Helical" evidence="1">
    <location>
        <begin position="40"/>
        <end position="59"/>
    </location>
</feature>
<protein>
    <submittedName>
        <fullName evidence="2">Uncharacterized protein</fullName>
    </submittedName>
</protein>
<name>A0A0D7W0Q6_9FLAO</name>
<organism evidence="2 3">
    <name type="scientific">Neotamlana nanhaiensis</name>
    <dbReference type="NCBI Taxonomy" id="1382798"/>
    <lineage>
        <taxon>Bacteria</taxon>
        <taxon>Pseudomonadati</taxon>
        <taxon>Bacteroidota</taxon>
        <taxon>Flavobacteriia</taxon>
        <taxon>Flavobacteriales</taxon>
        <taxon>Flavobacteriaceae</taxon>
        <taxon>Neotamlana</taxon>
    </lineage>
</organism>
<evidence type="ECO:0000313" key="3">
    <source>
        <dbReference type="Proteomes" id="UP000032361"/>
    </source>
</evidence>
<sequence length="75" mass="8546">MLVLLRVVDDERDVEFDTGVLLVVLLTVEVPLEFLEADTLLLFILLLLVVLLYFEVALLEVDALLRLVVFTLFEA</sequence>
<gene>
    <name evidence="2" type="ORF">PK35_15015</name>
</gene>
<dbReference type="EMBL" id="JTDV01000015">
    <property type="protein sequence ID" value="KJD31417.1"/>
    <property type="molecule type" value="Genomic_DNA"/>
</dbReference>
<keyword evidence="1" id="KW-1133">Transmembrane helix</keyword>